<protein>
    <submittedName>
        <fullName evidence="4">Uncharacterized protein</fullName>
    </submittedName>
</protein>
<dbReference type="EMBL" id="JPRF03000031">
    <property type="protein sequence ID" value="OEV36058.1"/>
    <property type="molecule type" value="Genomic_DNA"/>
</dbReference>
<reference evidence="3 6" key="1">
    <citation type="journal article" date="2014" name="Int. J. Syst. Evol. Microbiol.">
        <title>Complete genome sequence of Corynebacterium casei LMG S-19264T (=DSM 44701T), isolated from a smear-ripened cheese.</title>
        <authorList>
            <consortium name="US DOE Joint Genome Institute (JGI-PGF)"/>
            <person name="Walter F."/>
            <person name="Albersmeier A."/>
            <person name="Kalinowski J."/>
            <person name="Ruckert C."/>
        </authorList>
    </citation>
    <scope>NUCLEOTIDE SEQUENCE [LARGE SCALE GENOMIC DNA]</scope>
    <source>
        <strain evidence="3 6">JCM 4434</strain>
    </source>
</reference>
<keyword evidence="5" id="KW-1185">Reference proteome</keyword>
<feature type="region of interest" description="Disordered" evidence="1">
    <location>
        <begin position="1"/>
        <end position="74"/>
    </location>
</feature>
<dbReference type="Proteomes" id="UP000037395">
    <property type="component" value="Unassembled WGS sequence"/>
</dbReference>
<evidence type="ECO:0000313" key="6">
    <source>
        <dbReference type="Proteomes" id="UP000610124"/>
    </source>
</evidence>
<evidence type="ECO:0000256" key="2">
    <source>
        <dbReference type="SAM" id="Phobius"/>
    </source>
</evidence>
<reference evidence="5" key="3">
    <citation type="submission" date="2016-08" db="EMBL/GenBank/DDBJ databases">
        <title>Sequencing, assembly and comparative genomics of S. aureofaciens ATCC 10762.</title>
        <authorList>
            <person name="Gradnigo J.S."/>
            <person name="Johnson N."/>
            <person name="Somerville G.A."/>
        </authorList>
    </citation>
    <scope>NUCLEOTIDE SEQUENCE [LARGE SCALE GENOMIC DNA]</scope>
    <source>
        <strain evidence="5">ATCC 10762 / DSM 40127 / CCM 3239 / JCM 4008 / LMG 5968 / NBRC 12843 / NCIMB 8234 / A-377</strain>
    </source>
</reference>
<feature type="compositionally biased region" description="Pro residues" evidence="1">
    <location>
        <begin position="1"/>
        <end position="14"/>
    </location>
</feature>
<gene>
    <name evidence="3" type="ORF">GCM10010502_31770</name>
    <name evidence="4" type="ORF">HS99_0031685</name>
</gene>
<keyword evidence="2" id="KW-0472">Membrane</keyword>
<comment type="caution">
    <text evidence="4">The sequence shown here is derived from an EMBL/GenBank/DDBJ whole genome shotgun (WGS) entry which is preliminary data.</text>
</comment>
<evidence type="ECO:0000313" key="4">
    <source>
        <dbReference type="EMBL" id="OEV36058.1"/>
    </source>
</evidence>
<feature type="compositionally biased region" description="Low complexity" evidence="1">
    <location>
        <begin position="55"/>
        <end position="67"/>
    </location>
</feature>
<dbReference type="AlphaFoldDB" id="A0A1E7N5V2"/>
<evidence type="ECO:0000313" key="3">
    <source>
        <dbReference type="EMBL" id="GGU77505.1"/>
    </source>
</evidence>
<feature type="compositionally biased region" description="Low complexity" evidence="1">
    <location>
        <begin position="139"/>
        <end position="150"/>
    </location>
</feature>
<feature type="compositionally biased region" description="Pro residues" evidence="1">
    <location>
        <begin position="23"/>
        <end position="54"/>
    </location>
</feature>
<keyword evidence="2" id="KW-0812">Transmembrane</keyword>
<reference evidence="4 5" key="2">
    <citation type="submission" date="2014-07" db="EMBL/GenBank/DDBJ databases">
        <authorList>
            <person name="Zhang J.E."/>
            <person name="Yang H."/>
            <person name="Guo J."/>
            <person name="Deng Z."/>
            <person name="Luo H."/>
            <person name="Luo M."/>
            <person name="Zhao B."/>
        </authorList>
    </citation>
    <scope>NUCLEOTIDE SEQUENCE [LARGE SCALE GENOMIC DNA]</scope>
    <source>
        <strain evidence="4">ATCC 10762</strain>
        <strain evidence="5">ATCC 10762 / DSM 40127 / CCM 3239 / JCM 4008 / LMG 5968 / NBRC 12843 / NCIMB 8234 / A-377</strain>
    </source>
</reference>
<feature type="transmembrane region" description="Helical" evidence="2">
    <location>
        <begin position="93"/>
        <end position="114"/>
    </location>
</feature>
<sequence>MPPPSGGFGPPPASYGPVAPSSQPLPQPVPPVPQPQPVAQPQPQQPVQPMPPQPQWQQQPPQQAVPPRRVEPDWQALADRNEAAGKRKRRMQVIGIVAAVVLVGGGVAGGMLLLGKKDDPKKSGPVTASTASDKPTPGPTSASSSPGGQTDDPSKPIWEAATDPAPQDAGALFSAMQVTVNGATWNRTVVSLDQPCWDGNSTTGGLGKVLGDQGCQKVLRATYVSGDSAVTVGVAVFDHKIQAETATKNYSGQLKGLPAPGAPAFCANPGCTSTHSSLGRYAYFTVEGSAKGGNAPDATATAAASGFAEHVKGQLLRRAKAAGSATPGSQGTPAG</sequence>
<keyword evidence="2" id="KW-1133">Transmembrane helix</keyword>
<organism evidence="4 5">
    <name type="scientific">Kitasatospora aureofaciens</name>
    <name type="common">Streptomyces aureofaciens</name>
    <dbReference type="NCBI Taxonomy" id="1894"/>
    <lineage>
        <taxon>Bacteria</taxon>
        <taxon>Bacillati</taxon>
        <taxon>Actinomycetota</taxon>
        <taxon>Actinomycetes</taxon>
        <taxon>Kitasatosporales</taxon>
        <taxon>Streptomycetaceae</taxon>
        <taxon>Kitasatospora</taxon>
    </lineage>
</organism>
<dbReference type="KEGG" id="kau:B6264_07440"/>
<dbReference type="EMBL" id="BMUB01000006">
    <property type="protein sequence ID" value="GGU77505.1"/>
    <property type="molecule type" value="Genomic_DNA"/>
</dbReference>
<reference evidence="3" key="5">
    <citation type="submission" date="2020-09" db="EMBL/GenBank/DDBJ databases">
        <authorList>
            <person name="Sun Q."/>
            <person name="Ohkuma M."/>
        </authorList>
    </citation>
    <scope>NUCLEOTIDE SEQUENCE</scope>
    <source>
        <strain evidence="3">JCM 4434</strain>
    </source>
</reference>
<name>A0A1E7N5V2_KITAU</name>
<proteinExistence type="predicted"/>
<evidence type="ECO:0000256" key="1">
    <source>
        <dbReference type="SAM" id="MobiDB-lite"/>
    </source>
</evidence>
<accession>A0A1E7N5V2</accession>
<dbReference type="Proteomes" id="UP000610124">
    <property type="component" value="Unassembled WGS sequence"/>
</dbReference>
<feature type="region of interest" description="Disordered" evidence="1">
    <location>
        <begin position="114"/>
        <end position="165"/>
    </location>
</feature>
<evidence type="ECO:0000313" key="5">
    <source>
        <dbReference type="Proteomes" id="UP000037395"/>
    </source>
</evidence>
<accession>A0A8H9LRW8</accession>
<reference evidence="4" key="4">
    <citation type="submission" date="2016-08" db="EMBL/GenBank/DDBJ databases">
        <title>Sequencing, Assembly and Comparative Genomics of S. aureofaciens ATCC 10762.</title>
        <authorList>
            <person name="Gradnigo J.S."/>
            <person name="Johnson N."/>
            <person name="Somerville G.A."/>
        </authorList>
    </citation>
    <scope>NUCLEOTIDE SEQUENCE [LARGE SCALE GENOMIC DNA]</scope>
    <source>
        <strain evidence="4">ATCC 10762</strain>
    </source>
</reference>